<evidence type="ECO:0000256" key="3">
    <source>
        <dbReference type="SAM" id="SignalP"/>
    </source>
</evidence>
<keyword evidence="1 3" id="KW-0732">Signal</keyword>
<keyword evidence="2" id="KW-0175">Coiled coil</keyword>
<evidence type="ECO:0000256" key="1">
    <source>
        <dbReference type="ARBA" id="ARBA00022729"/>
    </source>
</evidence>
<accession>A0A5D4RY78</accession>
<dbReference type="Proteomes" id="UP000322997">
    <property type="component" value="Unassembled WGS sequence"/>
</dbReference>
<comment type="caution">
    <text evidence="5">The sequence shown here is derived from an EMBL/GenBank/DDBJ whole genome shotgun (WGS) entry which is preliminary data.</text>
</comment>
<evidence type="ECO:0000256" key="2">
    <source>
        <dbReference type="SAM" id="Coils"/>
    </source>
</evidence>
<dbReference type="InterPro" id="IPR010611">
    <property type="entry name" value="3D_dom"/>
</dbReference>
<protein>
    <recommendedName>
        <fullName evidence="4">3D domain-containing protein</fullName>
    </recommendedName>
</protein>
<dbReference type="AlphaFoldDB" id="A0A5D4RY78"/>
<evidence type="ECO:0000259" key="4">
    <source>
        <dbReference type="Pfam" id="PF06725"/>
    </source>
</evidence>
<dbReference type="EMBL" id="VTEQ01000001">
    <property type="protein sequence ID" value="TYS56345.1"/>
    <property type="molecule type" value="Genomic_DNA"/>
</dbReference>
<dbReference type="GO" id="GO:0009254">
    <property type="term" value="P:peptidoglycan turnover"/>
    <property type="evidence" value="ECO:0007669"/>
    <property type="project" value="InterPro"/>
</dbReference>
<feature type="domain" description="3D" evidence="4">
    <location>
        <begin position="163"/>
        <end position="212"/>
    </location>
</feature>
<dbReference type="PANTHER" id="PTHR39160:SF4">
    <property type="entry name" value="RESUSCITATION-PROMOTING FACTOR RPFB"/>
    <property type="match status" value="1"/>
</dbReference>
<dbReference type="PANTHER" id="PTHR39160">
    <property type="entry name" value="CELL WALL-BINDING PROTEIN YOCH"/>
    <property type="match status" value="1"/>
</dbReference>
<dbReference type="InterPro" id="IPR059180">
    <property type="entry name" value="3D_YorM"/>
</dbReference>
<dbReference type="Pfam" id="PF06725">
    <property type="entry name" value="3D"/>
    <property type="match status" value="1"/>
</dbReference>
<gene>
    <name evidence="5" type="ORF">FZC83_01885</name>
</gene>
<feature type="chain" id="PRO_5022819127" description="3D domain-containing protein" evidence="3">
    <location>
        <begin position="28"/>
        <end position="218"/>
    </location>
</feature>
<feature type="signal peptide" evidence="3">
    <location>
        <begin position="1"/>
        <end position="27"/>
    </location>
</feature>
<evidence type="ECO:0000313" key="5">
    <source>
        <dbReference type="EMBL" id="TYS56345.1"/>
    </source>
</evidence>
<feature type="coiled-coil region" evidence="2">
    <location>
        <begin position="40"/>
        <end position="102"/>
    </location>
</feature>
<organism evidence="5 6">
    <name type="scientific">Rossellomorea marisflavi</name>
    <dbReference type="NCBI Taxonomy" id="189381"/>
    <lineage>
        <taxon>Bacteria</taxon>
        <taxon>Bacillati</taxon>
        <taxon>Bacillota</taxon>
        <taxon>Bacilli</taxon>
        <taxon>Bacillales</taxon>
        <taxon>Bacillaceae</taxon>
        <taxon>Rossellomorea</taxon>
    </lineage>
</organism>
<sequence length="218" mass="24473">MMKKIKRSVAGVVVVSMLMGSNVATFAAYNSQMNKINEYKKVSNDRKKKLEAINRSLRDEVFNKNNQLHNQDAEIEEYKKSVEDYRKKVKNLIQEIEKIERTDPPSKPKQVSRGEVRKSNVQRYEVTAFTAGVESTGKRPGDPGYGVTASGEMVQEGVTIACPKHIPFGTRMKIENVGYRVCSDRGSDITSGRLDVYMDSLSAAQSFGRQSLLVEIVE</sequence>
<proteinExistence type="predicted"/>
<reference evidence="5 6" key="1">
    <citation type="submission" date="2019-08" db="EMBL/GenBank/DDBJ databases">
        <title>Bacillus genomes from the desert of Cuatro Cienegas, Coahuila.</title>
        <authorList>
            <person name="Olmedo-Alvarez G."/>
        </authorList>
    </citation>
    <scope>NUCLEOTIDE SEQUENCE [LARGE SCALE GENOMIC DNA]</scope>
    <source>
        <strain evidence="5 6">CH108_3D</strain>
    </source>
</reference>
<name>A0A5D4RY78_9BACI</name>
<dbReference type="CDD" id="cd14667">
    <property type="entry name" value="3D_containing_proteins"/>
    <property type="match status" value="1"/>
</dbReference>
<dbReference type="GO" id="GO:0004553">
    <property type="term" value="F:hydrolase activity, hydrolyzing O-glycosyl compounds"/>
    <property type="evidence" value="ECO:0007669"/>
    <property type="project" value="InterPro"/>
</dbReference>
<evidence type="ECO:0000313" key="6">
    <source>
        <dbReference type="Proteomes" id="UP000322997"/>
    </source>
</evidence>
<dbReference type="InterPro" id="IPR051933">
    <property type="entry name" value="Resuscitation_pf_RpfB"/>
</dbReference>
<dbReference type="GO" id="GO:0019867">
    <property type="term" value="C:outer membrane"/>
    <property type="evidence" value="ECO:0007669"/>
    <property type="project" value="InterPro"/>
</dbReference>